<dbReference type="Gene3D" id="1.10.3810.10">
    <property type="entry name" value="Biosynthetic peptidoglycan transglycosylase-like"/>
    <property type="match status" value="1"/>
</dbReference>
<feature type="compositionally biased region" description="Basic and acidic residues" evidence="9">
    <location>
        <begin position="815"/>
        <end position="826"/>
    </location>
</feature>
<dbReference type="InterPro" id="IPR050396">
    <property type="entry name" value="Glycosyltr_51/Transpeptidase"/>
</dbReference>
<dbReference type="Pfam" id="PF00905">
    <property type="entry name" value="Transpeptidase"/>
    <property type="match status" value="1"/>
</dbReference>
<keyword evidence="10" id="KW-0812">Transmembrane</keyword>
<keyword evidence="2" id="KW-0645">Protease</keyword>
<name>A0A9W6SKN3_9ACTN</name>
<dbReference type="AlphaFoldDB" id="A0A9W6SKN3"/>
<comment type="catalytic activity">
    <reaction evidence="8">
        <text>[GlcNAc-(1-&gt;4)-Mur2Ac(oyl-L-Ala-gamma-D-Glu-L-Lys-D-Ala-D-Ala)](n)-di-trans,octa-cis-undecaprenyl diphosphate + beta-D-GlcNAc-(1-&gt;4)-Mur2Ac(oyl-L-Ala-gamma-D-Glu-L-Lys-D-Ala-D-Ala)-di-trans,octa-cis-undecaprenyl diphosphate = [GlcNAc-(1-&gt;4)-Mur2Ac(oyl-L-Ala-gamma-D-Glu-L-Lys-D-Ala-D-Ala)](n+1)-di-trans,octa-cis-undecaprenyl diphosphate + di-trans,octa-cis-undecaprenyl diphosphate + H(+)</text>
        <dbReference type="Rhea" id="RHEA:23708"/>
        <dbReference type="Rhea" id="RHEA-COMP:9602"/>
        <dbReference type="Rhea" id="RHEA-COMP:9603"/>
        <dbReference type="ChEBI" id="CHEBI:15378"/>
        <dbReference type="ChEBI" id="CHEBI:58405"/>
        <dbReference type="ChEBI" id="CHEBI:60033"/>
        <dbReference type="ChEBI" id="CHEBI:78435"/>
        <dbReference type="EC" id="2.4.99.28"/>
    </reaction>
</comment>
<evidence type="ECO:0000259" key="11">
    <source>
        <dbReference type="Pfam" id="PF00905"/>
    </source>
</evidence>
<dbReference type="GO" id="GO:0030288">
    <property type="term" value="C:outer membrane-bounded periplasmic space"/>
    <property type="evidence" value="ECO:0007669"/>
    <property type="project" value="TreeGrafter"/>
</dbReference>
<feature type="compositionally biased region" description="Basic and acidic residues" evidence="9">
    <location>
        <begin position="794"/>
        <end position="805"/>
    </location>
</feature>
<dbReference type="InterPro" id="IPR001460">
    <property type="entry name" value="PCN-bd_Tpept"/>
</dbReference>
<feature type="region of interest" description="Disordered" evidence="9">
    <location>
        <begin position="778"/>
        <end position="854"/>
    </location>
</feature>
<evidence type="ECO:0000256" key="2">
    <source>
        <dbReference type="ARBA" id="ARBA00022670"/>
    </source>
</evidence>
<evidence type="ECO:0000256" key="1">
    <source>
        <dbReference type="ARBA" id="ARBA00022645"/>
    </source>
</evidence>
<dbReference type="PANTHER" id="PTHR32282">
    <property type="entry name" value="BINDING PROTEIN TRANSPEPTIDASE, PUTATIVE-RELATED"/>
    <property type="match status" value="1"/>
</dbReference>
<dbReference type="RefSeq" id="WP_285662668.1">
    <property type="nucleotide sequence ID" value="NZ_BSTX01000001.1"/>
</dbReference>
<dbReference type="Gene3D" id="3.40.710.10">
    <property type="entry name" value="DD-peptidase/beta-lactamase superfamily"/>
    <property type="match status" value="1"/>
</dbReference>
<keyword evidence="10" id="KW-1133">Transmembrane helix</keyword>
<reference evidence="13" key="1">
    <citation type="submission" date="2023-03" db="EMBL/GenBank/DDBJ databases">
        <title>Actinorhabdospora filicis NBRC 111898.</title>
        <authorList>
            <person name="Ichikawa N."/>
            <person name="Sato H."/>
            <person name="Tonouchi N."/>
        </authorList>
    </citation>
    <scope>NUCLEOTIDE SEQUENCE</scope>
    <source>
        <strain evidence="13">NBRC 111898</strain>
    </source>
</reference>
<dbReference type="GO" id="GO:0009002">
    <property type="term" value="F:serine-type D-Ala-D-Ala carboxypeptidase activity"/>
    <property type="evidence" value="ECO:0007669"/>
    <property type="project" value="UniProtKB-EC"/>
</dbReference>
<dbReference type="InterPro" id="IPR001264">
    <property type="entry name" value="Glyco_trans_51"/>
</dbReference>
<keyword evidence="6" id="KW-0511">Multifunctional enzyme</keyword>
<evidence type="ECO:0000256" key="5">
    <source>
        <dbReference type="ARBA" id="ARBA00022801"/>
    </source>
</evidence>
<evidence type="ECO:0000256" key="10">
    <source>
        <dbReference type="SAM" id="Phobius"/>
    </source>
</evidence>
<feature type="domain" description="Penicillin-binding protein transpeptidase" evidence="11">
    <location>
        <begin position="454"/>
        <end position="736"/>
    </location>
</feature>
<organism evidence="13 14">
    <name type="scientific">Actinorhabdospora filicis</name>
    <dbReference type="NCBI Taxonomy" id="1785913"/>
    <lineage>
        <taxon>Bacteria</taxon>
        <taxon>Bacillati</taxon>
        <taxon>Actinomycetota</taxon>
        <taxon>Actinomycetes</taxon>
        <taxon>Micromonosporales</taxon>
        <taxon>Micromonosporaceae</taxon>
        <taxon>Actinorhabdospora</taxon>
    </lineage>
</organism>
<evidence type="ECO:0000256" key="6">
    <source>
        <dbReference type="ARBA" id="ARBA00023268"/>
    </source>
</evidence>
<comment type="catalytic activity">
    <reaction evidence="7">
        <text>Preferential cleavage: (Ac)2-L-Lys-D-Ala-|-D-Ala. Also transpeptidation of peptidyl-alanyl moieties that are N-acyl substituents of D-alanine.</text>
        <dbReference type="EC" id="3.4.16.4"/>
    </reaction>
</comment>
<keyword evidence="3" id="KW-0328">Glycosyltransferase</keyword>
<evidence type="ECO:0000259" key="12">
    <source>
        <dbReference type="Pfam" id="PF00912"/>
    </source>
</evidence>
<protein>
    <submittedName>
        <fullName evidence="13">Penicillin-binding protein 1A</fullName>
    </submittedName>
</protein>
<feature type="region of interest" description="Disordered" evidence="9">
    <location>
        <begin position="1"/>
        <end position="99"/>
    </location>
</feature>
<feature type="region of interest" description="Disordered" evidence="9">
    <location>
        <begin position="513"/>
        <end position="545"/>
    </location>
</feature>
<dbReference type="PANTHER" id="PTHR32282:SF34">
    <property type="entry name" value="PENICILLIN-BINDING PROTEIN 1A"/>
    <property type="match status" value="1"/>
</dbReference>
<evidence type="ECO:0000256" key="7">
    <source>
        <dbReference type="ARBA" id="ARBA00034000"/>
    </source>
</evidence>
<keyword evidence="5" id="KW-0378">Hydrolase</keyword>
<comment type="caution">
    <text evidence="13">The sequence shown here is derived from an EMBL/GenBank/DDBJ whole genome shotgun (WGS) entry which is preliminary data.</text>
</comment>
<accession>A0A9W6SKN3</accession>
<feature type="compositionally biased region" description="Acidic residues" evidence="9">
    <location>
        <begin position="827"/>
        <end position="839"/>
    </location>
</feature>
<dbReference type="GO" id="GO:0008955">
    <property type="term" value="F:peptidoglycan glycosyltransferase activity"/>
    <property type="evidence" value="ECO:0007669"/>
    <property type="project" value="UniProtKB-EC"/>
</dbReference>
<dbReference type="GO" id="GO:0008658">
    <property type="term" value="F:penicillin binding"/>
    <property type="evidence" value="ECO:0007669"/>
    <property type="project" value="InterPro"/>
</dbReference>
<evidence type="ECO:0000256" key="8">
    <source>
        <dbReference type="ARBA" id="ARBA00049902"/>
    </source>
</evidence>
<dbReference type="Pfam" id="PF00912">
    <property type="entry name" value="Transgly"/>
    <property type="match status" value="1"/>
</dbReference>
<feature type="transmembrane region" description="Helical" evidence="10">
    <location>
        <begin position="110"/>
        <end position="133"/>
    </location>
</feature>
<evidence type="ECO:0000256" key="3">
    <source>
        <dbReference type="ARBA" id="ARBA00022676"/>
    </source>
</evidence>
<dbReference type="InterPro" id="IPR012338">
    <property type="entry name" value="Beta-lactam/transpept-like"/>
</dbReference>
<dbReference type="InterPro" id="IPR023346">
    <property type="entry name" value="Lysozyme-like_dom_sf"/>
</dbReference>
<dbReference type="InterPro" id="IPR036950">
    <property type="entry name" value="PBP_transglycosylase"/>
</dbReference>
<keyword evidence="1" id="KW-0121">Carboxypeptidase</keyword>
<keyword evidence="14" id="KW-1185">Reference proteome</keyword>
<sequence length="876" mass="94618">MADHSDRGSARVPGGNYYDPHAQDASGPGSAWGTGYDGEPPTGRASVPGASAPTPDDYNYEPPTVTGRASVGKHEAKGRASVTGPRAKPTDAELAERKKRLKKKRRIRRWAIFGCVVLMMAGAAVFGISYFWADVPLPDKLELTAANSIKFANGKDDMAGLGHEFRVNVPFAEIPQSVKDAVIAAEDQSFKTNSGVDFKGVVRAFWNNVTGGEQQGASTITQQYAGIAANFRDEGTYGRKAREAVMAMKLDDEYTKDEILGFYLDVVYMGRSAYGVGAASQAFFQTDVRKLDYDQAAFLAGQIKSPDGFYDPAHPSDTGTEQDVWDRYHYVLDQMKKMGTIPQDKYDAAYNTLPETAKSTANPANFGEDATTGFISHRKVEGELFDRYGITKEMLYGNAEFDENGKVTKRNDIANAGGYTIVTTIDKEMQEYAVKAATKKGEVMNDEPKNLAAALVAVDPKTGEVKAYYGGDDGSGIDKAGYEPERSYQHPMGSSFKIFTLTTAVMNGVSVESRWDGSSPREFPGRSKNDPAGPVRNSGEGRGAQCPHCTLEQEVIQSLNTPMYAIAEKYGSEAIIKQAALMGVTGMVSNVDGKWHSFAGMDLNDSRQFWDREVSFGQYGSTVQDLAAGAATLANNGEHVETHFVAKVLKNGEEVKETRELKKVQAVDPSAAADVTSVLAKIFPAQAVGPLSRPAASKTGTWERDCNNNIPGCVDGQNSNTSYVGYVPQLSTAVWVGDEKDPNGKATDKWGSPLYGASTAGAVWKNFMEKALKGTKVENFPPKVGVGDVNAGDAKQEPEKDKDCEDPILAAINPKCKDHGRGHDEPGGNDDTTDPGNDDDNGHPNLAPVDDRGVGSFTATFRYDAIYQREYALSDN</sequence>
<keyword evidence="10" id="KW-0472">Membrane</keyword>
<dbReference type="SUPFAM" id="SSF56601">
    <property type="entry name" value="beta-lactamase/transpeptidase-like"/>
    <property type="match status" value="1"/>
</dbReference>
<proteinExistence type="predicted"/>
<evidence type="ECO:0000256" key="4">
    <source>
        <dbReference type="ARBA" id="ARBA00022679"/>
    </source>
</evidence>
<evidence type="ECO:0000313" key="13">
    <source>
        <dbReference type="EMBL" id="GLZ77567.1"/>
    </source>
</evidence>
<dbReference type="Proteomes" id="UP001165079">
    <property type="component" value="Unassembled WGS sequence"/>
</dbReference>
<dbReference type="SUPFAM" id="SSF53955">
    <property type="entry name" value="Lysozyme-like"/>
    <property type="match status" value="1"/>
</dbReference>
<evidence type="ECO:0000313" key="14">
    <source>
        <dbReference type="Proteomes" id="UP001165079"/>
    </source>
</evidence>
<feature type="domain" description="Glycosyl transferase family 51" evidence="12">
    <location>
        <begin position="164"/>
        <end position="336"/>
    </location>
</feature>
<keyword evidence="4" id="KW-0808">Transferase</keyword>
<dbReference type="GO" id="GO:0006508">
    <property type="term" value="P:proteolysis"/>
    <property type="evidence" value="ECO:0007669"/>
    <property type="project" value="UniProtKB-KW"/>
</dbReference>
<evidence type="ECO:0000256" key="9">
    <source>
        <dbReference type="SAM" id="MobiDB-lite"/>
    </source>
</evidence>
<dbReference type="EMBL" id="BSTX01000001">
    <property type="protein sequence ID" value="GLZ77567.1"/>
    <property type="molecule type" value="Genomic_DNA"/>
</dbReference>
<gene>
    <name evidence="13" type="primary">ponA1</name>
    <name evidence="13" type="ORF">Afil01_23740</name>
</gene>
<dbReference type="GO" id="GO:0009252">
    <property type="term" value="P:peptidoglycan biosynthetic process"/>
    <property type="evidence" value="ECO:0007669"/>
    <property type="project" value="TreeGrafter"/>
</dbReference>